<evidence type="ECO:0000313" key="3">
    <source>
        <dbReference type="Proteomes" id="UP001198402"/>
    </source>
</evidence>
<dbReference type="Proteomes" id="UP001198402">
    <property type="component" value="Unassembled WGS sequence"/>
</dbReference>
<proteinExistence type="predicted"/>
<accession>A0ABS7XWS1</accession>
<protein>
    <submittedName>
        <fullName evidence="2">GDSL-type esterase/lipase family protein</fullName>
    </submittedName>
</protein>
<evidence type="ECO:0000313" key="2">
    <source>
        <dbReference type="EMBL" id="MCA0152103.1"/>
    </source>
</evidence>
<dbReference type="SUPFAM" id="SSF52266">
    <property type="entry name" value="SGNH hydrolase"/>
    <property type="match status" value="1"/>
</dbReference>
<gene>
    <name evidence="2" type="ORF">LBV24_02675</name>
</gene>
<keyword evidence="3" id="KW-1185">Reference proteome</keyword>
<reference evidence="3" key="1">
    <citation type="submission" date="2023-07" db="EMBL/GenBank/DDBJ databases">
        <authorList>
            <person name="Yue Y."/>
        </authorList>
    </citation>
    <scope>NUCLEOTIDE SEQUENCE [LARGE SCALE GENOMIC DNA]</scope>
    <source>
        <strain evidence="3">2Y89</strain>
    </source>
</reference>
<dbReference type="EMBL" id="JAIUJS010000001">
    <property type="protein sequence ID" value="MCA0152103.1"/>
    <property type="molecule type" value="Genomic_DNA"/>
</dbReference>
<dbReference type="Pfam" id="PF13472">
    <property type="entry name" value="Lipase_GDSL_2"/>
    <property type="match status" value="1"/>
</dbReference>
<dbReference type="InterPro" id="IPR013830">
    <property type="entry name" value="SGNH_hydro"/>
</dbReference>
<feature type="domain" description="SGNH hydrolase-type esterase" evidence="1">
    <location>
        <begin position="34"/>
        <end position="211"/>
    </location>
</feature>
<evidence type="ECO:0000259" key="1">
    <source>
        <dbReference type="Pfam" id="PF13472"/>
    </source>
</evidence>
<dbReference type="Gene3D" id="3.40.50.1110">
    <property type="entry name" value="SGNH hydrolase"/>
    <property type="match status" value="1"/>
</dbReference>
<dbReference type="RefSeq" id="WP_224477042.1">
    <property type="nucleotide sequence ID" value="NZ_JAIUJS010000001.1"/>
</dbReference>
<sequence length="229" mass="25689">MKKIYLLIIFICSFSCDSDDNDPIIPKSFKILSLGDSYTKGQGVCDTCGYPVQLKDSLVTKFNVQDTFNLKVIAETGWNTSNLISAINEDNPSNDYDLVTLLIGVNNQFQNRPFTWFEEDFPELVNKATELAKGEKENVIIISIPDYANTGFGQAFGGSTITDELTIYNTYIENFCNENSYNLVDAQNLIFEGLTNPELIAPDNLHPSEFAYSQLVTQLLPLAFEILME</sequence>
<dbReference type="InterPro" id="IPR036514">
    <property type="entry name" value="SGNH_hydro_sf"/>
</dbReference>
<name>A0ABS7XWS1_9FLAO</name>
<organism evidence="2 3">
    <name type="scientific">Winogradskyella vincentii</name>
    <dbReference type="NCBI Taxonomy" id="2877122"/>
    <lineage>
        <taxon>Bacteria</taxon>
        <taxon>Pseudomonadati</taxon>
        <taxon>Bacteroidota</taxon>
        <taxon>Flavobacteriia</taxon>
        <taxon>Flavobacteriales</taxon>
        <taxon>Flavobacteriaceae</taxon>
        <taxon>Winogradskyella</taxon>
    </lineage>
</organism>
<comment type="caution">
    <text evidence="2">The sequence shown here is derived from an EMBL/GenBank/DDBJ whole genome shotgun (WGS) entry which is preliminary data.</text>
</comment>